<evidence type="ECO:0000313" key="2">
    <source>
        <dbReference type="Proteomes" id="UP000291000"/>
    </source>
</evidence>
<dbReference type="Bgee" id="ENSCHIG00000026393">
    <property type="expression patterns" value="Expressed in uterine horn and 16 other cell types or tissues"/>
</dbReference>
<dbReference type="OMA" id="IKLRHHH"/>
<reference evidence="1" key="2">
    <citation type="submission" date="2025-08" db="UniProtKB">
        <authorList>
            <consortium name="Ensembl"/>
        </authorList>
    </citation>
    <scope>IDENTIFICATION</scope>
</reference>
<dbReference type="GeneTree" id="ENSGT01020000230690"/>
<accession>A0A452G7F1</accession>
<proteinExistence type="predicted"/>
<sequence length="129" mass="14447">MSGTSGALRNDLLTPELRFKPCATPFPGPSGAVSSVAISCRGFTTGIPTKNHLWGCDPILTSSHQFGLIFFITNLIIFHTSARKEKTHYSMEELVCQLDGERHHIYLKRKKAEEAIKLRHHPSVYLPLM</sequence>
<organism evidence="1 2">
    <name type="scientific">Capra hircus</name>
    <name type="common">Goat</name>
    <dbReference type="NCBI Taxonomy" id="9925"/>
    <lineage>
        <taxon>Eukaryota</taxon>
        <taxon>Metazoa</taxon>
        <taxon>Chordata</taxon>
        <taxon>Craniata</taxon>
        <taxon>Vertebrata</taxon>
        <taxon>Euteleostomi</taxon>
        <taxon>Mammalia</taxon>
        <taxon>Eutheria</taxon>
        <taxon>Laurasiatheria</taxon>
        <taxon>Artiodactyla</taxon>
        <taxon>Ruminantia</taxon>
        <taxon>Pecora</taxon>
        <taxon>Bovidae</taxon>
        <taxon>Caprinae</taxon>
        <taxon>Capra</taxon>
    </lineage>
</organism>
<keyword evidence="2" id="KW-1185">Reference proteome</keyword>
<dbReference type="AlphaFoldDB" id="A0A452G7F1"/>
<evidence type="ECO:0000313" key="1">
    <source>
        <dbReference type="Ensembl" id="ENSCHIP00000032402.1"/>
    </source>
</evidence>
<dbReference type="Proteomes" id="UP000291000">
    <property type="component" value="Chromosome 19"/>
</dbReference>
<reference evidence="1" key="3">
    <citation type="submission" date="2025-09" db="UniProtKB">
        <authorList>
            <consortium name="Ensembl"/>
        </authorList>
    </citation>
    <scope>IDENTIFICATION</scope>
</reference>
<protein>
    <submittedName>
        <fullName evidence="1">Uncharacterized protein</fullName>
    </submittedName>
</protein>
<dbReference type="EMBL" id="LWLT01000022">
    <property type="status" value="NOT_ANNOTATED_CDS"/>
    <property type="molecule type" value="Genomic_DNA"/>
</dbReference>
<name>A0A452G7F1_CAPHI</name>
<reference evidence="1 2" key="1">
    <citation type="submission" date="2016-04" db="EMBL/GenBank/DDBJ databases">
        <title>Polished mammalian reference genomes with single-molecule sequencing and chromosome conformation capture applied to the Capra hircus genome.</title>
        <authorList>
            <person name="Bickhart D.M."/>
            <person name="Koren S."/>
            <person name="Rosen B."/>
            <person name="Hastie A."/>
            <person name="Liachko I."/>
            <person name="Sullivan S.T."/>
            <person name="Burton J."/>
            <person name="Sayre B.L."/>
            <person name="Huson H.J."/>
            <person name="Lee J."/>
            <person name="Lam E."/>
            <person name="Kelley C.M."/>
            <person name="Hutchison J.L."/>
            <person name="Zhou Y."/>
            <person name="Sun J."/>
            <person name="Crisa A."/>
            <person name="Schwartz J.C."/>
            <person name="Hammond J.A."/>
            <person name="Schroeder S.G."/>
            <person name="Liu G.E."/>
            <person name="Dunham M."/>
            <person name="Shendure J."/>
            <person name="Sonstegard T.S."/>
            <person name="Phillippy A.M."/>
            <person name="Van Tassell C.P."/>
            <person name="Smith T.P."/>
        </authorList>
    </citation>
    <scope>NUCLEOTIDE SEQUENCE [LARGE SCALE GENOMIC DNA]</scope>
</reference>
<dbReference type="Ensembl" id="ENSCHIT00000040277.1">
    <property type="protein sequence ID" value="ENSCHIP00000032402.1"/>
    <property type="gene ID" value="ENSCHIG00000026393.1"/>
</dbReference>